<dbReference type="AlphaFoldDB" id="A0A078AQH2"/>
<gene>
    <name evidence="2" type="primary">Contig9203.g466</name>
    <name evidence="2" type="ORF">STYLEM_13466</name>
</gene>
<keyword evidence="1" id="KW-0175">Coiled coil</keyword>
<evidence type="ECO:0000313" key="3">
    <source>
        <dbReference type="Proteomes" id="UP000039865"/>
    </source>
</evidence>
<sequence>MDLNDPLRAKTHGYKKDYYQKEDIHYPVDNRGVVDEWRALSKTMNDQYQDQLKREKEIKIQQQRQYSDELEAARLLREKLKKEQIEKEKMQESIEVQQKQQELQQYKVRKQEEETNLKAYLRDSYKTLSDQHKNKILNEKEREMLEDQMRVARAKQSLDDENFKRLLQRAEFNQAQQELIRFRQQMKEQDKEVDEQKKENYRKMCDDNEQKLRDREDEYKRYFARYNQNLNQRQVLHDTVVGEQERLKTQRMMSWESNNDKMYQKIAEQKAYQEEVQKQNQKQNCQSWLDMQLQWKEQEKERLKMVTLQEKEVKDRQQQQLVEEDRQKKIQDQERKQMYSQALAYQKNLQLLQKQNYGKMTYEEKRINKEDLHHFKEHQAQFEAMIPGINNIKSVGAAPLKRAKPREGELPGKLKLTMSVNDLRSPLGMTSNKFNESQSLQQLGLSMHDHNPQTAQSTAYGQKFLQNITSDANIENHPMKDRIYSKRFVVDQGQYNTITNPIPNYNRNPYLNQVVSRAQMMATSPSNDVRKSHILHNAAMSQMLL</sequence>
<name>A0A078AQH2_STYLE</name>
<evidence type="ECO:0008006" key="4">
    <source>
        <dbReference type="Google" id="ProtNLM"/>
    </source>
</evidence>
<accession>A0A078AQH2</accession>
<dbReference type="EMBL" id="CCKQ01012769">
    <property type="protein sequence ID" value="CDW84404.1"/>
    <property type="molecule type" value="Genomic_DNA"/>
</dbReference>
<proteinExistence type="predicted"/>
<reference evidence="2 3" key="1">
    <citation type="submission" date="2014-06" db="EMBL/GenBank/DDBJ databases">
        <authorList>
            <person name="Swart Estienne"/>
        </authorList>
    </citation>
    <scope>NUCLEOTIDE SEQUENCE [LARGE SCALE GENOMIC DNA]</scope>
    <source>
        <strain evidence="2 3">130c</strain>
    </source>
</reference>
<evidence type="ECO:0000256" key="1">
    <source>
        <dbReference type="SAM" id="Coils"/>
    </source>
</evidence>
<dbReference type="Proteomes" id="UP000039865">
    <property type="component" value="Unassembled WGS sequence"/>
</dbReference>
<organism evidence="2 3">
    <name type="scientific">Stylonychia lemnae</name>
    <name type="common">Ciliate</name>
    <dbReference type="NCBI Taxonomy" id="5949"/>
    <lineage>
        <taxon>Eukaryota</taxon>
        <taxon>Sar</taxon>
        <taxon>Alveolata</taxon>
        <taxon>Ciliophora</taxon>
        <taxon>Intramacronucleata</taxon>
        <taxon>Spirotrichea</taxon>
        <taxon>Stichotrichia</taxon>
        <taxon>Sporadotrichida</taxon>
        <taxon>Oxytrichidae</taxon>
        <taxon>Stylonychinae</taxon>
        <taxon>Stylonychia</taxon>
    </lineage>
</organism>
<evidence type="ECO:0000313" key="2">
    <source>
        <dbReference type="EMBL" id="CDW84404.1"/>
    </source>
</evidence>
<feature type="coiled-coil region" evidence="1">
    <location>
        <begin position="45"/>
        <end position="218"/>
    </location>
</feature>
<dbReference type="InParanoid" id="A0A078AQH2"/>
<protein>
    <recommendedName>
        <fullName evidence="4">Trichohyalin-plectin-homology domain-containing protein</fullName>
    </recommendedName>
</protein>
<keyword evidence="3" id="KW-1185">Reference proteome</keyword>